<dbReference type="EMBL" id="JAUEPS010000050">
    <property type="protein sequence ID" value="KAK0445280.1"/>
    <property type="molecule type" value="Genomic_DNA"/>
</dbReference>
<keyword evidence="3" id="KW-1185">Reference proteome</keyword>
<dbReference type="Proteomes" id="UP001175211">
    <property type="component" value="Unassembled WGS sequence"/>
</dbReference>
<name>A0AA39MTJ3_ARMTA</name>
<evidence type="ECO:0000313" key="3">
    <source>
        <dbReference type="Proteomes" id="UP001175211"/>
    </source>
</evidence>
<organism evidence="2 3">
    <name type="scientific">Armillaria tabescens</name>
    <name type="common">Ringless honey mushroom</name>
    <name type="synonym">Agaricus tabescens</name>
    <dbReference type="NCBI Taxonomy" id="1929756"/>
    <lineage>
        <taxon>Eukaryota</taxon>
        <taxon>Fungi</taxon>
        <taxon>Dikarya</taxon>
        <taxon>Basidiomycota</taxon>
        <taxon>Agaricomycotina</taxon>
        <taxon>Agaricomycetes</taxon>
        <taxon>Agaricomycetidae</taxon>
        <taxon>Agaricales</taxon>
        <taxon>Marasmiineae</taxon>
        <taxon>Physalacriaceae</taxon>
        <taxon>Desarmillaria</taxon>
    </lineage>
</organism>
<sequence length="149" mass="16266">MSYQFVHFNPLKTPLSADESLSSVPGSLVSDVQSLSSSDSSGLPSSEGDSHVCDKHKKNGKDKIYSVKTGMTGLQYHLIKDHLQLWVSACDKMGVLVKGAGIKAAERFHCQNGTARLTEEPLPADSFVILEYSHDAFVDAIIEWIIVDD</sequence>
<dbReference type="RefSeq" id="XP_060325421.1">
    <property type="nucleotide sequence ID" value="XM_060478162.1"/>
</dbReference>
<proteinExistence type="predicted"/>
<comment type="caution">
    <text evidence="2">The sequence shown here is derived from an EMBL/GenBank/DDBJ whole genome shotgun (WGS) entry which is preliminary data.</text>
</comment>
<protein>
    <submittedName>
        <fullName evidence="2">Uncharacterized protein</fullName>
    </submittedName>
</protein>
<reference evidence="2" key="1">
    <citation type="submission" date="2023-06" db="EMBL/GenBank/DDBJ databases">
        <authorList>
            <consortium name="Lawrence Berkeley National Laboratory"/>
            <person name="Ahrendt S."/>
            <person name="Sahu N."/>
            <person name="Indic B."/>
            <person name="Wong-Bajracharya J."/>
            <person name="Merenyi Z."/>
            <person name="Ke H.-M."/>
            <person name="Monk M."/>
            <person name="Kocsube S."/>
            <person name="Drula E."/>
            <person name="Lipzen A."/>
            <person name="Balint B."/>
            <person name="Henrissat B."/>
            <person name="Andreopoulos B."/>
            <person name="Martin F.M."/>
            <person name="Harder C.B."/>
            <person name="Rigling D."/>
            <person name="Ford K.L."/>
            <person name="Foster G.D."/>
            <person name="Pangilinan J."/>
            <person name="Papanicolaou A."/>
            <person name="Barry K."/>
            <person name="LaButti K."/>
            <person name="Viragh M."/>
            <person name="Koriabine M."/>
            <person name="Yan M."/>
            <person name="Riley R."/>
            <person name="Champramary S."/>
            <person name="Plett K.L."/>
            <person name="Tsai I.J."/>
            <person name="Slot J."/>
            <person name="Sipos G."/>
            <person name="Plett J."/>
            <person name="Nagy L.G."/>
            <person name="Grigoriev I.V."/>
        </authorList>
    </citation>
    <scope>NUCLEOTIDE SEQUENCE</scope>
    <source>
        <strain evidence="2">CCBAS 213</strain>
    </source>
</reference>
<accession>A0AA39MTJ3</accession>
<dbReference type="GeneID" id="85361710"/>
<feature type="region of interest" description="Disordered" evidence="1">
    <location>
        <begin position="32"/>
        <end position="55"/>
    </location>
</feature>
<dbReference type="AlphaFoldDB" id="A0AA39MTJ3"/>
<evidence type="ECO:0000256" key="1">
    <source>
        <dbReference type="SAM" id="MobiDB-lite"/>
    </source>
</evidence>
<gene>
    <name evidence="2" type="ORF">EV420DRAFT_1648418</name>
</gene>
<evidence type="ECO:0000313" key="2">
    <source>
        <dbReference type="EMBL" id="KAK0445280.1"/>
    </source>
</evidence>
<feature type="compositionally biased region" description="Low complexity" evidence="1">
    <location>
        <begin position="32"/>
        <end position="47"/>
    </location>
</feature>